<organism evidence="1 2">
    <name type="scientific">Croceimicrobium hydrocarbonivorans</name>
    <dbReference type="NCBI Taxonomy" id="2761580"/>
    <lineage>
        <taxon>Bacteria</taxon>
        <taxon>Pseudomonadati</taxon>
        <taxon>Bacteroidota</taxon>
        <taxon>Flavobacteriia</taxon>
        <taxon>Flavobacteriales</taxon>
        <taxon>Owenweeksiaceae</taxon>
        <taxon>Croceimicrobium</taxon>
    </lineage>
</organism>
<proteinExistence type="predicted"/>
<keyword evidence="2" id="KW-1185">Reference proteome</keyword>
<protein>
    <submittedName>
        <fullName evidence="1">Uncharacterized protein</fullName>
    </submittedName>
</protein>
<dbReference type="RefSeq" id="WP_210760099.1">
    <property type="nucleotide sequence ID" value="NZ_CP060139.1"/>
</dbReference>
<name>A0A7H0VIM4_9FLAO</name>
<gene>
    <name evidence="1" type="ORF">H4K34_06945</name>
</gene>
<dbReference type="KEGG" id="chyd:H4K34_06945"/>
<accession>A0A7H0VIM4</accession>
<dbReference type="AlphaFoldDB" id="A0A7H0VIM4"/>
<dbReference type="Proteomes" id="UP000516305">
    <property type="component" value="Chromosome"/>
</dbReference>
<dbReference type="EMBL" id="CP060139">
    <property type="protein sequence ID" value="QNR25572.1"/>
    <property type="molecule type" value="Genomic_DNA"/>
</dbReference>
<evidence type="ECO:0000313" key="2">
    <source>
        <dbReference type="Proteomes" id="UP000516305"/>
    </source>
</evidence>
<sequence length="353" mass="41490">MEISKKKPNYPIHPELRSYLRKYRREAHLAATYEALLQFSNSIPVLDQEGKDTLWQSVIYDNYLQAEVQKALVEIYAALKTDGDQSFVGQLRTDRIDHCLFGNSNPFRIRIVNTINDNHDYYYIKKADASRIYGLELEHLLSPNRIGYLVDGDTLVEEHIAGIPGDVFLGHYMDRPTFAKTRMAKEFVKFNERCFAMLLGDMRSYNYVVDVTPDFDMEQYRVRPIDFDQLTYEGRKNHYLPQFYKENFEVIQFCMDVLSPETVDQYQTEERTLMRKRYFLAQEQLDELLDSMAKVPLSKPEKIASLCADLNEFHRTEDFDGLESMGQVLKLHLSKMIERTEHRTYLGRTSFKA</sequence>
<evidence type="ECO:0000313" key="1">
    <source>
        <dbReference type="EMBL" id="QNR25572.1"/>
    </source>
</evidence>
<reference evidence="1 2" key="1">
    <citation type="submission" date="2020-08" db="EMBL/GenBank/DDBJ databases">
        <title>Croceimicrobium hydrocarbonivorans gen. nov., sp. nov., a novel marine bacterium isolated from a bacterial consortium that degrades polyethylene terephthalate.</title>
        <authorList>
            <person name="Liu R."/>
        </authorList>
    </citation>
    <scope>NUCLEOTIDE SEQUENCE [LARGE SCALE GENOMIC DNA]</scope>
    <source>
        <strain evidence="1 2">A20-9</strain>
    </source>
</reference>